<name>A0A2P2JST9_RHIMU</name>
<dbReference type="CDD" id="cd01837">
    <property type="entry name" value="SGNH_plant_lipase_like"/>
    <property type="match status" value="1"/>
</dbReference>
<dbReference type="PANTHER" id="PTHR45966:SF4">
    <property type="entry name" value="GDSL ESTERASE_LIPASE 5"/>
    <property type="match status" value="1"/>
</dbReference>
<evidence type="ECO:0000256" key="3">
    <source>
        <dbReference type="SAM" id="SignalP"/>
    </source>
</evidence>
<dbReference type="GO" id="GO:0016298">
    <property type="term" value="F:lipase activity"/>
    <property type="evidence" value="ECO:0007669"/>
    <property type="project" value="InterPro"/>
</dbReference>
<dbReference type="PROSITE" id="PS51257">
    <property type="entry name" value="PROKAR_LIPOPROTEIN"/>
    <property type="match status" value="1"/>
</dbReference>
<proteinExistence type="inferred from homology"/>
<keyword evidence="2 3" id="KW-0732">Signal</keyword>
<dbReference type="PROSITE" id="PS01098">
    <property type="entry name" value="LIPASE_GDSL_SER"/>
    <property type="match status" value="1"/>
</dbReference>
<dbReference type="PANTHER" id="PTHR45966">
    <property type="entry name" value="GDSL-LIKE LIPASE/ACYLHYDROLASE"/>
    <property type="match status" value="1"/>
</dbReference>
<dbReference type="InterPro" id="IPR001087">
    <property type="entry name" value="GDSL"/>
</dbReference>
<organism evidence="4">
    <name type="scientific">Rhizophora mucronata</name>
    <name type="common">Asiatic mangrove</name>
    <dbReference type="NCBI Taxonomy" id="61149"/>
    <lineage>
        <taxon>Eukaryota</taxon>
        <taxon>Viridiplantae</taxon>
        <taxon>Streptophyta</taxon>
        <taxon>Embryophyta</taxon>
        <taxon>Tracheophyta</taxon>
        <taxon>Spermatophyta</taxon>
        <taxon>Magnoliopsida</taxon>
        <taxon>eudicotyledons</taxon>
        <taxon>Gunneridae</taxon>
        <taxon>Pentapetalae</taxon>
        <taxon>rosids</taxon>
        <taxon>fabids</taxon>
        <taxon>Malpighiales</taxon>
        <taxon>Rhizophoraceae</taxon>
        <taxon>Rhizophora</taxon>
    </lineage>
</organism>
<dbReference type="InterPro" id="IPR044552">
    <property type="entry name" value="GLIP1-5/GLL25"/>
</dbReference>
<feature type="chain" id="PRO_5015187003" evidence="3">
    <location>
        <begin position="25"/>
        <end position="403"/>
    </location>
</feature>
<comment type="similarity">
    <text evidence="1">Belongs to the 'GDSL' lipolytic enzyme family.</text>
</comment>
<evidence type="ECO:0000313" key="4">
    <source>
        <dbReference type="EMBL" id="MBW96537.1"/>
    </source>
</evidence>
<dbReference type="GO" id="GO:0006629">
    <property type="term" value="P:lipid metabolic process"/>
    <property type="evidence" value="ECO:0007669"/>
    <property type="project" value="InterPro"/>
</dbReference>
<dbReference type="EMBL" id="GGEC01016054">
    <property type="protein sequence ID" value="MBW96537.1"/>
    <property type="molecule type" value="Transcribed_RNA"/>
</dbReference>
<feature type="signal peptide" evidence="3">
    <location>
        <begin position="1"/>
        <end position="24"/>
    </location>
</feature>
<sequence length="403" mass="45289">MAWRSLFFFAFVLHVAVIATSCKAISCSRPRTQASLFIFGDSILDAGNNNYINTTVAQRANFWPYGQTHFNFPTGRFCDGRLIGDFVAQYANLPLIPPFLQPGAEYYDGANFASGGAGALDETFQQDQVISLRTQLSNYMKVKDWLTRKLGSDGANSVLSNAVHLFSIGANDYFTFATANSAAPESQSRFFVGMVLGNFTRVIEEIYKIGGRKFAFINLPPVGCHPMARTFESDNSDSCFEKLSLLTRMHNQAMPQLLVQLRKKLQGFKYSLFDMNSEIHKRMENPAKYGLKHGKTACCGGGKYGEVYNCGGMGEEKEFNICENPHEYMFWDAAHLTEISYKQFAEQMWSGHDPLVVVGPYNLEKLFQLDVIESPLTTFVSSFQCQKQNKNSRPYVLLINVNE</sequence>
<dbReference type="InterPro" id="IPR035669">
    <property type="entry name" value="SGNH_plant_lipase-like"/>
</dbReference>
<reference evidence="4" key="1">
    <citation type="submission" date="2018-02" db="EMBL/GenBank/DDBJ databases">
        <title>Rhizophora mucronata_Transcriptome.</title>
        <authorList>
            <person name="Meera S.P."/>
            <person name="Sreeshan A."/>
            <person name="Augustine A."/>
        </authorList>
    </citation>
    <scope>NUCLEOTIDE SEQUENCE</scope>
    <source>
        <tissue evidence="4">Leaf</tissue>
    </source>
</reference>
<protein>
    <submittedName>
        <fullName evidence="4">Uncharacterized protein MANES_11G013800</fullName>
    </submittedName>
</protein>
<dbReference type="Pfam" id="PF00657">
    <property type="entry name" value="Lipase_GDSL"/>
    <property type="match status" value="1"/>
</dbReference>
<dbReference type="InterPro" id="IPR036514">
    <property type="entry name" value="SGNH_hydro_sf"/>
</dbReference>
<evidence type="ECO:0000256" key="2">
    <source>
        <dbReference type="ARBA" id="ARBA00022729"/>
    </source>
</evidence>
<dbReference type="AlphaFoldDB" id="A0A2P2JST9"/>
<dbReference type="SUPFAM" id="SSF52266">
    <property type="entry name" value="SGNH hydrolase"/>
    <property type="match status" value="1"/>
</dbReference>
<dbReference type="Gene3D" id="3.40.50.1110">
    <property type="entry name" value="SGNH hydrolase"/>
    <property type="match status" value="1"/>
</dbReference>
<evidence type="ECO:0000256" key="1">
    <source>
        <dbReference type="ARBA" id="ARBA00008668"/>
    </source>
</evidence>
<accession>A0A2P2JST9</accession>
<dbReference type="InterPro" id="IPR008265">
    <property type="entry name" value="Lipase_GDSL_AS"/>
</dbReference>